<dbReference type="PROSITE" id="PS51257">
    <property type="entry name" value="PROKAR_LIPOPROTEIN"/>
    <property type="match status" value="1"/>
</dbReference>
<reference evidence="2" key="1">
    <citation type="submission" date="2016-10" db="EMBL/GenBank/DDBJ databases">
        <authorList>
            <person name="Varghese N."/>
            <person name="Submissions S."/>
        </authorList>
    </citation>
    <scope>NUCLEOTIDE SEQUENCE [LARGE SCALE GENOMIC DNA]</scope>
    <source>
        <strain evidence="2">DSM 28881</strain>
    </source>
</reference>
<name>A0A1I3TBJ7_9FLAO</name>
<proteinExistence type="predicted"/>
<dbReference type="Proteomes" id="UP000199559">
    <property type="component" value="Unassembled WGS sequence"/>
</dbReference>
<sequence length="122" mass="13941">MKGNLIRIILILLTLTSCNNRVIADFEIINSTGIKIDSLKIEPMVVSEGKFISLKPNEKAEYKADMTGIAKVDGSYMLSYQQNGETFIKNFGYYSNGYPSDYLTRIEIEKDTLKFEAEFEKY</sequence>
<evidence type="ECO:0000313" key="1">
    <source>
        <dbReference type="EMBL" id="SFJ67101.1"/>
    </source>
</evidence>
<dbReference type="EMBL" id="FORM01000016">
    <property type="protein sequence ID" value="SFJ67101.1"/>
    <property type="molecule type" value="Genomic_DNA"/>
</dbReference>
<evidence type="ECO:0000313" key="2">
    <source>
        <dbReference type="Proteomes" id="UP000199559"/>
    </source>
</evidence>
<organism evidence="1 2">
    <name type="scientific">Olleya namhaensis</name>
    <dbReference type="NCBI Taxonomy" id="1144750"/>
    <lineage>
        <taxon>Bacteria</taxon>
        <taxon>Pseudomonadati</taxon>
        <taxon>Bacteroidota</taxon>
        <taxon>Flavobacteriia</taxon>
        <taxon>Flavobacteriales</taxon>
        <taxon>Flavobacteriaceae</taxon>
    </lineage>
</organism>
<protein>
    <recommendedName>
        <fullName evidence="3">Lipoprotein</fullName>
    </recommendedName>
</protein>
<evidence type="ECO:0008006" key="3">
    <source>
        <dbReference type="Google" id="ProtNLM"/>
    </source>
</evidence>
<dbReference type="STRING" id="1144750.SAMN05443431_1168"/>
<dbReference type="RefSeq" id="WP_090842460.1">
    <property type="nucleotide sequence ID" value="NZ_FORM01000016.1"/>
</dbReference>
<accession>A0A1I3TBJ7</accession>
<keyword evidence="2" id="KW-1185">Reference proteome</keyword>
<gene>
    <name evidence="1" type="ORF">SAMN05443431_1168</name>
</gene>
<dbReference type="AlphaFoldDB" id="A0A1I3TBJ7"/>